<name>A0A5D0QLX1_9FLAO</name>
<dbReference type="Proteomes" id="UP000324358">
    <property type="component" value="Unassembled WGS sequence"/>
</dbReference>
<evidence type="ECO:0000313" key="2">
    <source>
        <dbReference type="Proteomes" id="UP000324358"/>
    </source>
</evidence>
<dbReference type="EMBL" id="VSKL01000015">
    <property type="protein sequence ID" value="TYB69418.1"/>
    <property type="molecule type" value="Genomic_DNA"/>
</dbReference>
<dbReference type="OrthoDB" id="1359748at2"/>
<evidence type="ECO:0000313" key="1">
    <source>
        <dbReference type="EMBL" id="TYB69418.1"/>
    </source>
</evidence>
<dbReference type="RefSeq" id="WP_066257244.1">
    <property type="nucleotide sequence ID" value="NZ_VSKL01000015.1"/>
</dbReference>
<organism evidence="1 2">
    <name type="scientific">Bizionia algoritergicola</name>
    <dbReference type="NCBI Taxonomy" id="291187"/>
    <lineage>
        <taxon>Bacteria</taxon>
        <taxon>Pseudomonadati</taxon>
        <taxon>Bacteroidota</taxon>
        <taxon>Flavobacteriia</taxon>
        <taxon>Flavobacteriales</taxon>
        <taxon>Flavobacteriaceae</taxon>
        <taxon>Bizionia</taxon>
    </lineage>
</organism>
<keyword evidence="2" id="KW-1185">Reference proteome</keyword>
<accession>A0A5D0QLX1</accession>
<proteinExistence type="predicted"/>
<protein>
    <recommendedName>
        <fullName evidence="3">DUF1795 domain-containing protein</fullName>
    </recommendedName>
</protein>
<sequence length="193" mass="22360">MKFIGKFIVLILIVSCSNKETTLEQYANYPVKFAKQKINYPTNDFLIFIPKNWEWKVESYDNENIILGIDVSSKPDKDGFIDMISIQKIKSFGENKDLKSEFDYCLNIIENNSQKRKIIESGFTEILNQKSYFLHTKSDTDKYGETEIISFILDSGIEGVFYNLTASASQTRQLKKNMSILVQSLKTFEKLNK</sequence>
<comment type="caution">
    <text evidence="1">The sequence shown here is derived from an EMBL/GenBank/DDBJ whole genome shotgun (WGS) entry which is preliminary data.</text>
</comment>
<evidence type="ECO:0008006" key="3">
    <source>
        <dbReference type="Google" id="ProtNLM"/>
    </source>
</evidence>
<dbReference type="AlphaFoldDB" id="A0A5D0QLX1"/>
<reference evidence="1 2" key="1">
    <citation type="submission" date="2019-08" db="EMBL/GenBank/DDBJ databases">
        <title>Genomes of Antarctic Bizionia species.</title>
        <authorList>
            <person name="Bowman J.P."/>
        </authorList>
    </citation>
    <scope>NUCLEOTIDE SEQUENCE [LARGE SCALE GENOMIC DNA]</scope>
    <source>
        <strain evidence="1 2">APA-1</strain>
    </source>
</reference>
<gene>
    <name evidence="1" type="ORF">ES675_16210</name>
</gene>